<keyword evidence="1" id="KW-0597">Phosphoprotein</keyword>
<dbReference type="SMART" id="SM00448">
    <property type="entry name" value="REC"/>
    <property type="match status" value="1"/>
</dbReference>
<feature type="modified residue" description="4-aspartylphosphate" evidence="1">
    <location>
        <position position="698"/>
    </location>
</feature>
<comment type="caution">
    <text evidence="4">The sequence shown here is derived from an EMBL/GenBank/DDBJ whole genome shotgun (WGS) entry which is preliminary data.</text>
</comment>
<keyword evidence="2" id="KW-1133">Transmembrane helix</keyword>
<name>A0AAV5NLJ5_9VIBR</name>
<reference evidence="5" key="1">
    <citation type="journal article" date="2019" name="Int. J. Syst. Evol. Microbiol.">
        <title>The Global Catalogue of Microorganisms (GCM) 10K type strain sequencing project: providing services to taxonomists for standard genome sequencing and annotation.</title>
        <authorList>
            <consortium name="The Broad Institute Genomics Platform"/>
            <consortium name="The Broad Institute Genome Sequencing Center for Infectious Disease"/>
            <person name="Wu L."/>
            <person name="Ma J."/>
        </authorList>
    </citation>
    <scope>NUCLEOTIDE SEQUENCE [LARGE SCALE GENOMIC DNA]</scope>
    <source>
        <strain evidence="5">NBRC 15640</strain>
    </source>
</reference>
<dbReference type="RefSeq" id="WP_126606143.1">
    <property type="nucleotide sequence ID" value="NZ_AP025146.1"/>
</dbReference>
<evidence type="ECO:0000256" key="2">
    <source>
        <dbReference type="SAM" id="Phobius"/>
    </source>
</evidence>
<keyword evidence="2" id="KW-0472">Membrane</keyword>
<evidence type="ECO:0000256" key="1">
    <source>
        <dbReference type="PROSITE-ProRule" id="PRU00169"/>
    </source>
</evidence>
<feature type="transmembrane region" description="Helical" evidence="2">
    <location>
        <begin position="195"/>
        <end position="221"/>
    </location>
</feature>
<evidence type="ECO:0000259" key="3">
    <source>
        <dbReference type="PROSITE" id="PS50110"/>
    </source>
</evidence>
<dbReference type="Proteomes" id="UP001156690">
    <property type="component" value="Unassembled WGS sequence"/>
</dbReference>
<proteinExistence type="predicted"/>
<dbReference type="Gene3D" id="3.30.565.10">
    <property type="entry name" value="Histidine kinase-like ATPase, C-terminal domain"/>
    <property type="match status" value="1"/>
</dbReference>
<dbReference type="SUPFAM" id="SSF55874">
    <property type="entry name" value="ATPase domain of HSP90 chaperone/DNA topoisomerase II/histidine kinase"/>
    <property type="match status" value="1"/>
</dbReference>
<dbReference type="InterPro" id="IPR003594">
    <property type="entry name" value="HATPase_dom"/>
</dbReference>
<keyword evidence="2" id="KW-0812">Transmembrane</keyword>
<dbReference type="AlphaFoldDB" id="A0AAV5NLJ5"/>
<dbReference type="InterPro" id="IPR001789">
    <property type="entry name" value="Sig_transdc_resp-reg_receiver"/>
</dbReference>
<keyword evidence="5" id="KW-1185">Reference proteome</keyword>
<dbReference type="PROSITE" id="PS50110">
    <property type="entry name" value="RESPONSE_REGULATORY"/>
    <property type="match status" value="1"/>
</dbReference>
<organism evidence="4 5">
    <name type="scientific">Vibrio penaeicida</name>
    <dbReference type="NCBI Taxonomy" id="104609"/>
    <lineage>
        <taxon>Bacteria</taxon>
        <taxon>Pseudomonadati</taxon>
        <taxon>Pseudomonadota</taxon>
        <taxon>Gammaproteobacteria</taxon>
        <taxon>Vibrionales</taxon>
        <taxon>Vibrionaceae</taxon>
        <taxon>Vibrio</taxon>
    </lineage>
</organism>
<feature type="transmembrane region" description="Helical" evidence="2">
    <location>
        <begin position="6"/>
        <end position="32"/>
    </location>
</feature>
<feature type="domain" description="Response regulatory" evidence="3">
    <location>
        <begin position="647"/>
        <end position="772"/>
    </location>
</feature>
<dbReference type="Pfam" id="PF02518">
    <property type="entry name" value="HATPase_c"/>
    <property type="match status" value="1"/>
</dbReference>
<dbReference type="InterPro" id="IPR036890">
    <property type="entry name" value="HATPase_C_sf"/>
</dbReference>
<dbReference type="SUPFAM" id="SSF52172">
    <property type="entry name" value="CheY-like"/>
    <property type="match status" value="1"/>
</dbReference>
<evidence type="ECO:0000313" key="5">
    <source>
        <dbReference type="Proteomes" id="UP001156690"/>
    </source>
</evidence>
<accession>A0AAV5NLJ5</accession>
<gene>
    <name evidence="4" type="ORF">GCM10007932_04530</name>
</gene>
<protein>
    <recommendedName>
        <fullName evidence="3">Response regulatory domain-containing protein</fullName>
    </recommendedName>
</protein>
<evidence type="ECO:0000313" key="4">
    <source>
        <dbReference type="EMBL" id="GLQ71093.1"/>
    </source>
</evidence>
<dbReference type="EMBL" id="BSNX01000003">
    <property type="protein sequence ID" value="GLQ71093.1"/>
    <property type="molecule type" value="Genomic_DNA"/>
</dbReference>
<dbReference type="InterPro" id="IPR011006">
    <property type="entry name" value="CheY-like_superfamily"/>
</dbReference>
<sequence length="1112" mass="126438">MISSLYTNLIIRCVLASILVMMATSLLVTFVIKENVDNNIDYQKGYVTRDILNIYFDKSFYLTGDDISLRDEFYNRIRNKIQSSFPLVESIMIADENLIEIATLNNTRKNPNSIKPIHQHLINQCSNVDTKTEFGTKMYCIDLKYLFKQDSYNSPESLLSISDTSAIDRLSDSWQSIAGEQYIFIQYKSSSYVDWLFSASTFFVSLIAMMLAVVVIVIVYLQCNLIPQFKNFFEQAKQLTLGKKSYDKTNYKELNSLLEQLCLAVDDQEALRRSTSDAAAASMIHDSKTFLLTILPTLESLIDIIESRDLKDKAENSENIRKALLVIKLIKQQTIDSDMVTRYTLLDKTSKAYRPLTHANEPEVSLLSLIDSLLEWVNFKNSTSNMQVLVVPDVRMHSSYRVNQFFVRKCLQSLIFNAIKYSTPDDGQADSRIIVLKVSSNSIKDCSHNARVTFQVIDQGTGVSEEVAVKLFKEKLTDVVLNENVTKGLGVDLYYLNETAKETRDELRYVPSSNQRGAIFEYVIPCAEHNGFSEFSRPSDAKISISMQEGLLKDTLVDFITLSSYEIVKNDICDVLVTDDPNKARGFENVLLVEPNSDTLFNLKGNDQWVSLEPHSALADFLKFLSTVEPTKHCHAPAFNLEARKGTILLVDDTKEICSANKKTLKTFGFNVVDFNRTAEALSCFKANPQQFDFYVLDFLLNGNDFNGSYLLNELHKITDEHGLARKPAIALSAHPQDYIEITDKDHGHIFDYYVLKNLIREDLAPTIANLIHEHRLNIRFNPNVLSADVFYSQSIGAELKAIREKIFIAGNTNNTNELVKVLKDLQDLTHLTKLGSLTNNKVKSWIFNIQNSGPIWNNLDDILTCLDEEIEIEAHHRGEIELQKYQEADDSASACVYIPTYNPTEMDKNHLLCVHQTLAYMTQENVFVSALSSTNLYANISEKTRKDLDISLKDYEQAARLAYEGNPDPLISHFKRISIYLQIQEVPCLRSDDKILVKNLLQEVTEYLDAEIKQPESLITLLHRTPKKLISDITQDIVDRDYLIKQLESHVDQLVFELSTRATSYLAKVDGTQTATQHFSTMPKTTSSNIRQPLSLPPEILAFEEPPKPLK</sequence>
<dbReference type="Gene3D" id="3.40.50.2300">
    <property type="match status" value="1"/>
</dbReference>
<dbReference type="GO" id="GO:0000160">
    <property type="term" value="P:phosphorelay signal transduction system"/>
    <property type="evidence" value="ECO:0007669"/>
    <property type="project" value="InterPro"/>
</dbReference>